<name>A0A9E8LY90_9BACI</name>
<gene>
    <name evidence="2" type="ORF">OE105_07500</name>
</gene>
<organism evidence="2 3">
    <name type="scientific">Fervidibacillus halotolerans</name>
    <dbReference type="NCBI Taxonomy" id="2980027"/>
    <lineage>
        <taxon>Bacteria</taxon>
        <taxon>Bacillati</taxon>
        <taxon>Bacillota</taxon>
        <taxon>Bacilli</taxon>
        <taxon>Bacillales</taxon>
        <taxon>Bacillaceae</taxon>
        <taxon>Fervidibacillus</taxon>
    </lineage>
</organism>
<evidence type="ECO:0000256" key="1">
    <source>
        <dbReference type="SAM" id="MobiDB-lite"/>
    </source>
</evidence>
<proteinExistence type="predicted"/>
<dbReference type="EMBL" id="CP106877">
    <property type="protein sequence ID" value="WAA11480.1"/>
    <property type="molecule type" value="Genomic_DNA"/>
</dbReference>
<dbReference type="InterPro" id="IPR025571">
    <property type="entry name" value="YqfQ"/>
</dbReference>
<evidence type="ECO:0000313" key="3">
    <source>
        <dbReference type="Proteomes" id="UP001164726"/>
    </source>
</evidence>
<reference evidence="2" key="1">
    <citation type="submission" date="2022-09" db="EMBL/GenBank/DDBJ databases">
        <title>Complete Genomes of Fervidibacillus albus and Fervidibacillus halotolerans isolated from tidal flat sediments.</title>
        <authorList>
            <person name="Kwon K.K."/>
            <person name="Yang S.-H."/>
            <person name="Park M.J."/>
            <person name="Oh H.-M."/>
        </authorList>
    </citation>
    <scope>NUCLEOTIDE SEQUENCE</scope>
    <source>
        <strain evidence="2">MEBiC13594</strain>
    </source>
</reference>
<dbReference type="Pfam" id="PF14181">
    <property type="entry name" value="YqfQ"/>
    <property type="match status" value="1"/>
</dbReference>
<feature type="compositionally biased region" description="Acidic residues" evidence="1">
    <location>
        <begin position="135"/>
        <end position="148"/>
    </location>
</feature>
<sequence length="199" mass="23115">MQPVFQKRPNPFYPSYPPPNQYPSPFMFQRSNLPSGSVGRGGRFRNLFSFNRPNALNNPMDPFQMNRMIPTQTASTGQNIWNLDRISRFLGQTQQVLNTAQQIGPMIQQYGPLIRNLPTLWKLYKGVKSEGKDENVDEPTDQSLEENIETSNKMNRGKSMERKKNPFDERENMDEGNGYRKTKKRKKDEPKPSVPKLYI</sequence>
<protein>
    <submittedName>
        <fullName evidence="2">YqfQ family protein</fullName>
    </submittedName>
</protein>
<keyword evidence="3" id="KW-1185">Reference proteome</keyword>
<dbReference type="AlphaFoldDB" id="A0A9E8LY90"/>
<feature type="region of interest" description="Disordered" evidence="1">
    <location>
        <begin position="129"/>
        <end position="199"/>
    </location>
</feature>
<dbReference type="RefSeq" id="WP_275419590.1">
    <property type="nucleotide sequence ID" value="NZ_CP106877.1"/>
</dbReference>
<feature type="compositionally biased region" description="Basic and acidic residues" evidence="1">
    <location>
        <begin position="158"/>
        <end position="170"/>
    </location>
</feature>
<evidence type="ECO:0000313" key="2">
    <source>
        <dbReference type="EMBL" id="WAA11480.1"/>
    </source>
</evidence>
<accession>A0A9E8LY90</accession>
<dbReference type="KEGG" id="fhl:OE105_07500"/>
<dbReference type="Proteomes" id="UP001164726">
    <property type="component" value="Chromosome"/>
</dbReference>